<sequence length="132" mass="14414">MVRSVGMAQTFLKPEQVDELVALYRQGWTLVRLAERFGIHKRTAAAHLVRRSVPIRGKGLAEEDRAEAARLYEDGATLLDVGLRFGVSQQAVRRALVTLGVKIRPSGRRGQGSEGVEKSVPALVSPVHTSSN</sequence>
<proteinExistence type="predicted"/>
<comment type="caution">
    <text evidence="2">The sequence shown here is derived from an EMBL/GenBank/DDBJ whole genome shotgun (WGS) entry which is preliminary data.</text>
</comment>
<gene>
    <name evidence="2" type="ORF">N864_10960</name>
</gene>
<dbReference type="Proteomes" id="UP000019494">
    <property type="component" value="Unassembled WGS sequence"/>
</dbReference>
<accession>W9GQ25</accession>
<organism evidence="2 3">
    <name type="scientific">Intrasporangium chromatireducens Q5-1</name>
    <dbReference type="NCBI Taxonomy" id="584657"/>
    <lineage>
        <taxon>Bacteria</taxon>
        <taxon>Bacillati</taxon>
        <taxon>Actinomycetota</taxon>
        <taxon>Actinomycetes</taxon>
        <taxon>Micrococcales</taxon>
        <taxon>Intrasporangiaceae</taxon>
        <taxon>Intrasporangium</taxon>
    </lineage>
</organism>
<feature type="region of interest" description="Disordered" evidence="1">
    <location>
        <begin position="105"/>
        <end position="132"/>
    </location>
</feature>
<dbReference type="AlphaFoldDB" id="W9GQ25"/>
<protein>
    <submittedName>
        <fullName evidence="2">Uncharacterized protein</fullName>
    </submittedName>
</protein>
<name>W9GQ25_9MICO</name>
<dbReference type="Gene3D" id="1.10.10.60">
    <property type="entry name" value="Homeodomain-like"/>
    <property type="match status" value="2"/>
</dbReference>
<evidence type="ECO:0000256" key="1">
    <source>
        <dbReference type="SAM" id="MobiDB-lite"/>
    </source>
</evidence>
<evidence type="ECO:0000313" key="3">
    <source>
        <dbReference type="Proteomes" id="UP000019494"/>
    </source>
</evidence>
<dbReference type="EMBL" id="AWQS01000020">
    <property type="protein sequence ID" value="EWT07142.1"/>
    <property type="molecule type" value="Genomic_DNA"/>
</dbReference>
<evidence type="ECO:0000313" key="2">
    <source>
        <dbReference type="EMBL" id="EWT07142.1"/>
    </source>
</evidence>
<keyword evidence="3" id="KW-1185">Reference proteome</keyword>
<reference evidence="3" key="1">
    <citation type="submission" date="2013-08" db="EMBL/GenBank/DDBJ databases">
        <title>Intrasporangium oryzae NRRL B-24470.</title>
        <authorList>
            <person name="Liu H."/>
            <person name="Wang G."/>
        </authorList>
    </citation>
    <scope>NUCLEOTIDE SEQUENCE [LARGE SCALE GENOMIC DNA]</scope>
    <source>
        <strain evidence="3">Q5-1</strain>
    </source>
</reference>